<comment type="caution">
    <text evidence="5">The sequence shown here is derived from an EMBL/GenBank/DDBJ whole genome shotgun (WGS) entry which is preliminary data.</text>
</comment>
<protein>
    <recommendedName>
        <fullName evidence="7">GerMN domain-containing protein</fullName>
    </recommendedName>
</protein>
<keyword evidence="2" id="KW-0472">Membrane</keyword>
<feature type="transmembrane region" description="Helical" evidence="2">
    <location>
        <begin position="47"/>
        <end position="68"/>
    </location>
</feature>
<dbReference type="Pfam" id="PF10646">
    <property type="entry name" value="Germane"/>
    <property type="match status" value="1"/>
</dbReference>
<evidence type="ECO:0000313" key="5">
    <source>
        <dbReference type="EMBL" id="TDD58125.1"/>
    </source>
</evidence>
<feature type="region of interest" description="Disordered" evidence="1">
    <location>
        <begin position="79"/>
        <end position="127"/>
    </location>
</feature>
<proteinExistence type="predicted"/>
<feature type="compositionally biased region" description="Polar residues" evidence="1">
    <location>
        <begin position="110"/>
        <end position="120"/>
    </location>
</feature>
<dbReference type="AlphaFoldDB" id="A0A4R4ZI49"/>
<dbReference type="Proteomes" id="UP000295124">
    <property type="component" value="Unassembled WGS sequence"/>
</dbReference>
<dbReference type="OrthoDB" id="4843507at2"/>
<dbReference type="Pfam" id="PF10648">
    <property type="entry name" value="Gmad2"/>
    <property type="match status" value="1"/>
</dbReference>
<evidence type="ECO:0000256" key="2">
    <source>
        <dbReference type="SAM" id="Phobius"/>
    </source>
</evidence>
<sequence length="380" mass="40318">MNNDDPFDELMRRSLADEANRVEPTDALPEILNRAHAVRRPVVRRPWVVTAGLAAVGTAAAVGAFTVFNGNLNTANEGDAVAGAPGTTASASGAPDTPRSEPTKAPTQPPTNAKPSTTAVPKTGLREPSADAKTVPVYWLGDAIAGKDAAKASTKPTLSARSTIRLYRTWSKISGRPAFEAVRIMTTQQPNDYDYRSFWKGAQVSSVTQNDGIVTVDFKEFPQTKADEVTAALSAQQLIYTVQGALGAGNHPVQVTYRGRSGVPLFGQIDTSGPLNRAQAADVQALVSIESPTEGMLVTSPITVQGLATAFETTVNYRATNLKSRQVVASTVNTDEGQKSSGFSFPLDLKPGLWQIEAYLVSAEDGSISDLDSKTVEVVR</sequence>
<feature type="domain" description="GerMN" evidence="3">
    <location>
        <begin position="174"/>
        <end position="259"/>
    </location>
</feature>
<evidence type="ECO:0000256" key="1">
    <source>
        <dbReference type="SAM" id="MobiDB-lite"/>
    </source>
</evidence>
<dbReference type="InterPro" id="IPR018911">
    <property type="entry name" value="Gmad2_Ig-like_dom"/>
</dbReference>
<gene>
    <name evidence="5" type="ORF">E1263_20515</name>
</gene>
<evidence type="ECO:0000259" key="3">
    <source>
        <dbReference type="Pfam" id="PF10646"/>
    </source>
</evidence>
<dbReference type="InterPro" id="IPR019606">
    <property type="entry name" value="GerMN"/>
</dbReference>
<evidence type="ECO:0008006" key="7">
    <source>
        <dbReference type="Google" id="ProtNLM"/>
    </source>
</evidence>
<accession>A0A4R4ZI49</accession>
<keyword evidence="2" id="KW-1133">Transmembrane helix</keyword>
<name>A0A4R4ZI49_9ACTN</name>
<evidence type="ECO:0000259" key="4">
    <source>
        <dbReference type="Pfam" id="PF10648"/>
    </source>
</evidence>
<organism evidence="5 6">
    <name type="scientific">Kribbella antibiotica</name>
    <dbReference type="NCBI Taxonomy" id="190195"/>
    <lineage>
        <taxon>Bacteria</taxon>
        <taxon>Bacillati</taxon>
        <taxon>Actinomycetota</taxon>
        <taxon>Actinomycetes</taxon>
        <taxon>Propionibacteriales</taxon>
        <taxon>Kribbellaceae</taxon>
        <taxon>Kribbella</taxon>
    </lineage>
</organism>
<dbReference type="RefSeq" id="WP_132169727.1">
    <property type="nucleotide sequence ID" value="NZ_SMKX01000058.1"/>
</dbReference>
<keyword evidence="6" id="KW-1185">Reference proteome</keyword>
<feature type="compositionally biased region" description="Low complexity" evidence="1">
    <location>
        <begin position="82"/>
        <end position="95"/>
    </location>
</feature>
<keyword evidence="2" id="KW-0812">Transmembrane</keyword>
<feature type="domain" description="Bacterial spore germination immunoglobulin-like" evidence="4">
    <location>
        <begin position="287"/>
        <end position="367"/>
    </location>
</feature>
<dbReference type="EMBL" id="SMKX01000058">
    <property type="protein sequence ID" value="TDD58125.1"/>
    <property type="molecule type" value="Genomic_DNA"/>
</dbReference>
<evidence type="ECO:0000313" key="6">
    <source>
        <dbReference type="Proteomes" id="UP000295124"/>
    </source>
</evidence>
<reference evidence="5 6" key="1">
    <citation type="submission" date="2019-03" db="EMBL/GenBank/DDBJ databases">
        <title>Draft genome sequences of novel Actinobacteria.</title>
        <authorList>
            <person name="Sahin N."/>
            <person name="Ay H."/>
            <person name="Saygin H."/>
        </authorList>
    </citation>
    <scope>NUCLEOTIDE SEQUENCE [LARGE SCALE GENOMIC DNA]</scope>
    <source>
        <strain evidence="5 6">JCM 13523</strain>
    </source>
</reference>